<comment type="caution">
    <text evidence="1">The sequence shown here is derived from an EMBL/GenBank/DDBJ whole genome shotgun (WGS) entry which is preliminary data.</text>
</comment>
<dbReference type="AlphaFoldDB" id="A0A926Z872"/>
<dbReference type="EMBL" id="JACJPY010000103">
    <property type="protein sequence ID" value="MBD2152418.1"/>
    <property type="molecule type" value="Genomic_DNA"/>
</dbReference>
<reference evidence="1" key="2">
    <citation type="submission" date="2020-08" db="EMBL/GenBank/DDBJ databases">
        <authorList>
            <person name="Chen M."/>
            <person name="Teng W."/>
            <person name="Zhao L."/>
            <person name="Hu C."/>
            <person name="Zhou Y."/>
            <person name="Han B."/>
            <person name="Song L."/>
            <person name="Shu W."/>
        </authorList>
    </citation>
    <scope>NUCLEOTIDE SEQUENCE</scope>
    <source>
        <strain evidence="1">FACHB-1277</strain>
    </source>
</reference>
<reference evidence="1" key="1">
    <citation type="journal article" date="2015" name="ISME J.">
        <title>Draft Genome Sequence of Streptomyces incarnatus NRRL8089, which Produces the Nucleoside Antibiotic Sinefungin.</title>
        <authorList>
            <person name="Oshima K."/>
            <person name="Hattori M."/>
            <person name="Shimizu H."/>
            <person name="Fukuda K."/>
            <person name="Nemoto M."/>
            <person name="Inagaki K."/>
            <person name="Tamura T."/>
        </authorList>
    </citation>
    <scope>NUCLEOTIDE SEQUENCE</scope>
    <source>
        <strain evidence="1">FACHB-1277</strain>
    </source>
</reference>
<dbReference type="RefSeq" id="WP_190352891.1">
    <property type="nucleotide sequence ID" value="NZ_JACJPY010000103.1"/>
</dbReference>
<proteinExistence type="predicted"/>
<organism evidence="1 2">
    <name type="scientific">Pseudanabaena cinerea FACHB-1277</name>
    <dbReference type="NCBI Taxonomy" id="2949581"/>
    <lineage>
        <taxon>Bacteria</taxon>
        <taxon>Bacillati</taxon>
        <taxon>Cyanobacteriota</taxon>
        <taxon>Cyanophyceae</taxon>
        <taxon>Pseudanabaenales</taxon>
        <taxon>Pseudanabaenaceae</taxon>
        <taxon>Pseudanabaena</taxon>
        <taxon>Pseudanabaena cinerea</taxon>
    </lineage>
</organism>
<evidence type="ECO:0000313" key="2">
    <source>
        <dbReference type="Proteomes" id="UP000631421"/>
    </source>
</evidence>
<dbReference type="Proteomes" id="UP000631421">
    <property type="component" value="Unassembled WGS sequence"/>
</dbReference>
<protein>
    <submittedName>
        <fullName evidence="1">Uncharacterized protein</fullName>
    </submittedName>
</protein>
<name>A0A926Z872_9CYAN</name>
<evidence type="ECO:0000313" key="1">
    <source>
        <dbReference type="EMBL" id="MBD2152418.1"/>
    </source>
</evidence>
<gene>
    <name evidence="1" type="ORF">H6F44_20190</name>
</gene>
<sequence>MPEVVEIPIELTKFQLPEAVHARLQFLLDRQDSGHTLSQNETQEAQGLIDLAEFLSLLFLRSQRVQKFS</sequence>
<accession>A0A926Z872</accession>
<keyword evidence="2" id="KW-1185">Reference proteome</keyword>